<dbReference type="RefSeq" id="WP_145249659.1">
    <property type="nucleotide sequence ID" value="NZ_CP036278.1"/>
</dbReference>
<keyword evidence="5" id="KW-1185">Reference proteome</keyword>
<name>A0A518ATP4_9BACT</name>
<feature type="chain" id="PRO_5022130498" evidence="2">
    <location>
        <begin position="20"/>
        <end position="309"/>
    </location>
</feature>
<dbReference type="KEGG" id="amuc:Pan181_43270"/>
<reference evidence="4 5" key="1">
    <citation type="submission" date="2019-02" db="EMBL/GenBank/DDBJ databases">
        <title>Deep-cultivation of Planctomycetes and their phenomic and genomic characterization uncovers novel biology.</title>
        <authorList>
            <person name="Wiegand S."/>
            <person name="Jogler M."/>
            <person name="Boedeker C."/>
            <person name="Pinto D."/>
            <person name="Vollmers J."/>
            <person name="Rivas-Marin E."/>
            <person name="Kohn T."/>
            <person name="Peeters S.H."/>
            <person name="Heuer A."/>
            <person name="Rast P."/>
            <person name="Oberbeckmann S."/>
            <person name="Bunk B."/>
            <person name="Jeske O."/>
            <person name="Meyerdierks A."/>
            <person name="Storesund J.E."/>
            <person name="Kallscheuer N."/>
            <person name="Luecker S."/>
            <person name="Lage O.M."/>
            <person name="Pohl T."/>
            <person name="Merkel B.J."/>
            <person name="Hornburger P."/>
            <person name="Mueller R.-W."/>
            <person name="Bruemmer F."/>
            <person name="Labrenz M."/>
            <person name="Spormann A.M."/>
            <person name="Op den Camp H."/>
            <person name="Overmann J."/>
            <person name="Amann R."/>
            <person name="Jetten M.S.M."/>
            <person name="Mascher T."/>
            <person name="Medema M.H."/>
            <person name="Devos D.P."/>
            <person name="Kaster A.-K."/>
            <person name="Ovreas L."/>
            <person name="Rohde M."/>
            <person name="Galperin M.Y."/>
            <person name="Jogler C."/>
        </authorList>
    </citation>
    <scope>NUCLEOTIDE SEQUENCE [LARGE SCALE GENOMIC DNA]</scope>
    <source>
        <strain evidence="4 5">Pan181</strain>
    </source>
</reference>
<feature type="domain" description="BD-FAE-like" evidence="3">
    <location>
        <begin position="89"/>
        <end position="252"/>
    </location>
</feature>
<dbReference type="PANTHER" id="PTHR48081:SF6">
    <property type="entry name" value="PEPTIDASE S9 PROLYL OLIGOPEPTIDASE CATALYTIC DOMAIN-CONTAINING PROTEIN"/>
    <property type="match status" value="1"/>
</dbReference>
<evidence type="ECO:0000256" key="2">
    <source>
        <dbReference type="SAM" id="SignalP"/>
    </source>
</evidence>
<evidence type="ECO:0000313" key="4">
    <source>
        <dbReference type="EMBL" id="QDU58101.1"/>
    </source>
</evidence>
<evidence type="ECO:0000259" key="3">
    <source>
        <dbReference type="Pfam" id="PF20434"/>
    </source>
</evidence>
<dbReference type="EC" id="3.1.1.72" evidence="4"/>
<dbReference type="OrthoDB" id="9794725at2"/>
<accession>A0A518ATP4</accession>
<dbReference type="PANTHER" id="PTHR48081">
    <property type="entry name" value="AB HYDROLASE SUPERFAMILY PROTEIN C4A8.06C"/>
    <property type="match status" value="1"/>
</dbReference>
<evidence type="ECO:0000256" key="1">
    <source>
        <dbReference type="ARBA" id="ARBA00022801"/>
    </source>
</evidence>
<dbReference type="EMBL" id="CP036278">
    <property type="protein sequence ID" value="QDU58101.1"/>
    <property type="molecule type" value="Genomic_DNA"/>
</dbReference>
<protein>
    <submittedName>
        <fullName evidence="4">Acetylxylan esterase</fullName>
        <ecNumber evidence="4">3.1.1.72</ecNumber>
    </submittedName>
</protein>
<dbReference type="AlphaFoldDB" id="A0A518ATP4"/>
<dbReference type="SUPFAM" id="SSF53474">
    <property type="entry name" value="alpha/beta-Hydrolases"/>
    <property type="match status" value="1"/>
</dbReference>
<dbReference type="InterPro" id="IPR050300">
    <property type="entry name" value="GDXG_lipolytic_enzyme"/>
</dbReference>
<dbReference type="InterPro" id="IPR049492">
    <property type="entry name" value="BD-FAE-like_dom"/>
</dbReference>
<sequence precursor="true">MLRTGALIMAIVASNLALAQSEMPLWPEGHPANQGEGPAVTEPSPNRLVVHYAPSMIPKIPENHFSGASVLILPGGGYGVLAIDHEGYDVADWLAERGIASFILKYRCGGGQNQTPAPLDDAKQAMRLIRANAKEWGLNPNRIGVIGFSAGGHLASSVSTLWDEGNPEAENEVERLSSRPDFSMLIYPVISMEAGVTHSGSRRKLLGDSPSDELSEKFTTYKQVNDRTPPTFLAHASDDRGVLPENSIRYFQALLEHKVPAELHMYEKGGHGFGMKTLDTFQNQWLTDLEIWLKPRVAPSSELSEVTNE</sequence>
<gene>
    <name evidence="4" type="primary">axeA1</name>
    <name evidence="4" type="ORF">Pan181_43270</name>
</gene>
<dbReference type="Pfam" id="PF20434">
    <property type="entry name" value="BD-FAE"/>
    <property type="match status" value="1"/>
</dbReference>
<dbReference type="InterPro" id="IPR029058">
    <property type="entry name" value="AB_hydrolase_fold"/>
</dbReference>
<keyword evidence="1 4" id="KW-0378">Hydrolase</keyword>
<keyword evidence="2" id="KW-0732">Signal</keyword>
<evidence type="ECO:0000313" key="5">
    <source>
        <dbReference type="Proteomes" id="UP000315750"/>
    </source>
</evidence>
<proteinExistence type="predicted"/>
<organism evidence="4 5">
    <name type="scientific">Aeoliella mucimassa</name>
    <dbReference type="NCBI Taxonomy" id="2527972"/>
    <lineage>
        <taxon>Bacteria</taxon>
        <taxon>Pseudomonadati</taxon>
        <taxon>Planctomycetota</taxon>
        <taxon>Planctomycetia</taxon>
        <taxon>Pirellulales</taxon>
        <taxon>Lacipirellulaceae</taxon>
        <taxon>Aeoliella</taxon>
    </lineage>
</organism>
<feature type="signal peptide" evidence="2">
    <location>
        <begin position="1"/>
        <end position="19"/>
    </location>
</feature>
<dbReference type="Gene3D" id="3.40.50.1820">
    <property type="entry name" value="alpha/beta hydrolase"/>
    <property type="match status" value="1"/>
</dbReference>
<dbReference type="GO" id="GO:0046555">
    <property type="term" value="F:acetylxylan esterase activity"/>
    <property type="evidence" value="ECO:0007669"/>
    <property type="project" value="UniProtKB-EC"/>
</dbReference>
<dbReference type="Proteomes" id="UP000315750">
    <property type="component" value="Chromosome"/>
</dbReference>